<evidence type="ECO:0000256" key="8">
    <source>
        <dbReference type="SAM" id="MobiDB-lite"/>
    </source>
</evidence>
<reference evidence="10 11" key="1">
    <citation type="submission" date="2017-06" db="EMBL/GenBank/DDBJ databases">
        <title>Comparative genomic analysis of Ambrosia Fusariam Clade fungi.</title>
        <authorList>
            <person name="Stajich J.E."/>
            <person name="Carrillo J."/>
            <person name="Kijimoto T."/>
            <person name="Eskalen A."/>
            <person name="O'Donnell K."/>
            <person name="Kasson M."/>
        </authorList>
    </citation>
    <scope>NUCLEOTIDE SEQUENCE [LARGE SCALE GENOMIC DNA]</scope>
    <source>
        <strain evidence="10 11">NRRL62584</strain>
    </source>
</reference>
<evidence type="ECO:0000313" key="10">
    <source>
        <dbReference type="EMBL" id="RSL68590.1"/>
    </source>
</evidence>
<dbReference type="PANTHER" id="PTHR47782">
    <property type="entry name" value="ZN(II)2CYS6 TRANSCRIPTION FACTOR (EUROFUNG)-RELATED"/>
    <property type="match status" value="1"/>
</dbReference>
<keyword evidence="11" id="KW-1185">Reference proteome</keyword>
<dbReference type="PANTHER" id="PTHR47782:SF12">
    <property type="entry name" value="ZN(II)2CYS6 TRANSCRIPTION FACTOR (EUROFUNG)"/>
    <property type="match status" value="1"/>
</dbReference>
<feature type="domain" description="Xylanolytic transcriptional activator regulatory" evidence="9">
    <location>
        <begin position="1"/>
        <end position="100"/>
    </location>
</feature>
<dbReference type="OrthoDB" id="189997at2759"/>
<gene>
    <name evidence="10" type="ORF">CEP54_002666</name>
</gene>
<dbReference type="InterPro" id="IPR007219">
    <property type="entry name" value="XnlR_reg_dom"/>
</dbReference>
<dbReference type="CDD" id="cd12148">
    <property type="entry name" value="fungal_TF_MHR"/>
    <property type="match status" value="1"/>
</dbReference>
<keyword evidence="7" id="KW-0539">Nucleus</keyword>
<feature type="compositionally biased region" description="Low complexity" evidence="8">
    <location>
        <begin position="36"/>
        <end position="52"/>
    </location>
</feature>
<evidence type="ECO:0000256" key="5">
    <source>
        <dbReference type="ARBA" id="ARBA00023125"/>
    </source>
</evidence>
<evidence type="ECO:0000256" key="7">
    <source>
        <dbReference type="ARBA" id="ARBA00023242"/>
    </source>
</evidence>
<organism evidence="10 11">
    <name type="scientific">Fusarium duplospermum</name>
    <dbReference type="NCBI Taxonomy" id="1325734"/>
    <lineage>
        <taxon>Eukaryota</taxon>
        <taxon>Fungi</taxon>
        <taxon>Dikarya</taxon>
        <taxon>Ascomycota</taxon>
        <taxon>Pezizomycotina</taxon>
        <taxon>Sordariomycetes</taxon>
        <taxon>Hypocreomycetidae</taxon>
        <taxon>Hypocreales</taxon>
        <taxon>Nectriaceae</taxon>
        <taxon>Fusarium</taxon>
        <taxon>Fusarium solani species complex</taxon>
    </lineage>
</organism>
<dbReference type="AlphaFoldDB" id="A0A428QTJ7"/>
<proteinExistence type="predicted"/>
<evidence type="ECO:0000259" key="9">
    <source>
        <dbReference type="Pfam" id="PF04082"/>
    </source>
</evidence>
<comment type="subcellular location">
    <subcellularLocation>
        <location evidence="1">Nucleus</location>
    </subcellularLocation>
</comment>
<dbReference type="Proteomes" id="UP000288168">
    <property type="component" value="Unassembled WGS sequence"/>
</dbReference>
<evidence type="ECO:0000256" key="6">
    <source>
        <dbReference type="ARBA" id="ARBA00023163"/>
    </source>
</evidence>
<accession>A0A428QTJ7</accession>
<evidence type="ECO:0000256" key="3">
    <source>
        <dbReference type="ARBA" id="ARBA00022833"/>
    </source>
</evidence>
<evidence type="ECO:0000313" key="11">
    <source>
        <dbReference type="Proteomes" id="UP000288168"/>
    </source>
</evidence>
<dbReference type="Pfam" id="PF04082">
    <property type="entry name" value="Fungal_trans"/>
    <property type="match status" value="1"/>
</dbReference>
<name>A0A428QTJ7_9HYPO</name>
<feature type="region of interest" description="Disordered" evidence="8">
    <location>
        <begin position="30"/>
        <end position="52"/>
    </location>
</feature>
<dbReference type="InterPro" id="IPR052202">
    <property type="entry name" value="Yeast_MetPath_Reg"/>
</dbReference>
<keyword evidence="5" id="KW-0238">DNA-binding</keyword>
<dbReference type="GO" id="GO:0000981">
    <property type="term" value="F:DNA-binding transcription factor activity, RNA polymerase II-specific"/>
    <property type="evidence" value="ECO:0007669"/>
    <property type="project" value="TreeGrafter"/>
</dbReference>
<evidence type="ECO:0000256" key="1">
    <source>
        <dbReference type="ARBA" id="ARBA00004123"/>
    </source>
</evidence>
<evidence type="ECO:0000256" key="4">
    <source>
        <dbReference type="ARBA" id="ARBA00023015"/>
    </source>
</evidence>
<dbReference type="GO" id="GO:0005634">
    <property type="term" value="C:nucleus"/>
    <property type="evidence" value="ECO:0007669"/>
    <property type="project" value="UniProtKB-SubCell"/>
</dbReference>
<evidence type="ECO:0000256" key="2">
    <source>
        <dbReference type="ARBA" id="ARBA00022723"/>
    </source>
</evidence>
<keyword evidence="3" id="KW-0862">Zinc</keyword>
<keyword evidence="2" id="KW-0479">Metal-binding</keyword>
<dbReference type="GO" id="GO:0045944">
    <property type="term" value="P:positive regulation of transcription by RNA polymerase II"/>
    <property type="evidence" value="ECO:0007669"/>
    <property type="project" value="TreeGrafter"/>
</dbReference>
<dbReference type="GO" id="GO:0006351">
    <property type="term" value="P:DNA-templated transcription"/>
    <property type="evidence" value="ECO:0007669"/>
    <property type="project" value="InterPro"/>
</dbReference>
<dbReference type="EMBL" id="NKCI01000016">
    <property type="protein sequence ID" value="RSL68590.1"/>
    <property type="molecule type" value="Genomic_DNA"/>
</dbReference>
<sequence length="321" mass="35782">MDCASSVNLGLPLSLPIQEVDTEFPLDIDDSSITETGVKGPPRTPGGPVTTTSHALHQFRIRCIWARIYASIYSNAATQSHSDESYQAQVQSLRRELDEWMAATPPEPQRPGIPLTVFANAEDYKLTYNETILFLYRGQLTRRENVQDEVFLECMQAASDICQSCKRLYIGKPINYTWSTLHVIFLAGLTNLHCLWTSPAVRQAARIDSVSNSFTTCTMLLAIMAERWEGAAPYRDLFEALASRAMAMLVEWKQQEPLSTSPAEPAISNMEDLAQWASQIADVGMPDAFGSLLSGLIWDYDLEGQESNDSVWEFLGKGKAE</sequence>
<dbReference type="GO" id="GO:0008270">
    <property type="term" value="F:zinc ion binding"/>
    <property type="evidence" value="ECO:0007669"/>
    <property type="project" value="InterPro"/>
</dbReference>
<dbReference type="GO" id="GO:0043565">
    <property type="term" value="F:sequence-specific DNA binding"/>
    <property type="evidence" value="ECO:0007669"/>
    <property type="project" value="TreeGrafter"/>
</dbReference>
<comment type="caution">
    <text evidence="10">The sequence shown here is derived from an EMBL/GenBank/DDBJ whole genome shotgun (WGS) entry which is preliminary data.</text>
</comment>
<protein>
    <recommendedName>
        <fullName evidence="9">Xylanolytic transcriptional activator regulatory domain-containing protein</fullName>
    </recommendedName>
</protein>
<keyword evidence="4" id="KW-0805">Transcription regulation</keyword>
<keyword evidence="6" id="KW-0804">Transcription</keyword>